<dbReference type="Proteomes" id="UP001164746">
    <property type="component" value="Chromosome 4"/>
</dbReference>
<accession>A0ABY7E442</accession>
<evidence type="ECO:0008006" key="3">
    <source>
        <dbReference type="Google" id="ProtNLM"/>
    </source>
</evidence>
<dbReference type="SUPFAM" id="SSF56672">
    <property type="entry name" value="DNA/RNA polymerases"/>
    <property type="match status" value="1"/>
</dbReference>
<dbReference type="PANTHER" id="PTHR31511">
    <property type="entry name" value="PROTEIN CBG23764"/>
    <property type="match status" value="1"/>
</dbReference>
<protein>
    <recommendedName>
        <fullName evidence="3">DNA-directed DNA polymerase</fullName>
    </recommendedName>
</protein>
<keyword evidence="2" id="KW-1185">Reference proteome</keyword>
<reference evidence="1" key="1">
    <citation type="submission" date="2022-11" db="EMBL/GenBank/DDBJ databases">
        <title>Centuries of genome instability and evolution in soft-shell clam transmissible cancer (bioRxiv).</title>
        <authorList>
            <person name="Hart S.F.M."/>
            <person name="Yonemitsu M.A."/>
            <person name="Giersch R.M."/>
            <person name="Beal B.F."/>
            <person name="Arriagada G."/>
            <person name="Davis B.W."/>
            <person name="Ostrander E.A."/>
            <person name="Goff S.P."/>
            <person name="Metzger M.J."/>
        </authorList>
    </citation>
    <scope>NUCLEOTIDE SEQUENCE</scope>
    <source>
        <strain evidence="1">MELC-2E11</strain>
        <tissue evidence="1">Siphon/mantle</tissue>
    </source>
</reference>
<sequence>MDMFKRIVYQNAATRVTPQFIKNKATQFTEWLNHYVEPQTFSQTLDEVKEHVKKTYKKVKPFEVKESRMERTSILTGDVISEPASFHSNIEVNLEGTDVSDLYTTMTDRIMEAISNFQRDGIVIGCSKISSAWRFIQSSMNHCEVTLIFDSSKSLHRKRLPRTWYPIAKHAERIDKSLKDHKDLLDMNGIEYPVTLKAIDRFERQNATISVNVYGYENGDVYPLRVSKHEHNTCVNLLLIDDGEKQHYCLIKSMSRLLSAQSSKNEHTRHYCLRCLNSFISEDFLSKHKEYRDSNEAVKIEMPKKGSTLNFKHFFKSMRVPFIVYADFKSFTQKLDTAQPYPYDSYTKQYQKHTPSGLCYYIKCFDDEVYKRINIMQNPVIYTKQTEDEDKLSGDDISDEDYVHAQQVWKEFECKTMRDYHNLYLTSDVLLLADVFETFRDVCLTNYNLTLPAPGLAWDAALKLPEVELELLTDPDMLLMIKKRIRGGVSTIMTRYGKANNKYMGDEFDPKKDTVHMKKTKIRFDKPVYLGMCILDLSKTLMYEFHYYYIKPKYILDACGTSGAKLLFTDTDSLAYEIKTEDFYADINENVEQMFDTSNFPADHPSGIKSGVSKKLEGMFKDECGGKIMHEFVGLRAKLYSYRMYEGNEEKRCKCVKQSVVKKEISFDDYKTCLFSRKEQIRKMNVIRSHGHEIFTEEVNKIALSANDDKRVIQEDGVHTLAYGHWRLRLKGALRPPIGLARLPDR</sequence>
<dbReference type="InterPro" id="IPR043502">
    <property type="entry name" value="DNA/RNA_pol_sf"/>
</dbReference>
<dbReference type="PANTHER" id="PTHR31511:SF12">
    <property type="entry name" value="RHO TERMINATION FACTOR N-TERMINAL DOMAIN-CONTAINING PROTEIN"/>
    <property type="match status" value="1"/>
</dbReference>
<dbReference type="InterPro" id="IPR023211">
    <property type="entry name" value="DNA_pol_palm_dom_sf"/>
</dbReference>
<evidence type="ECO:0000313" key="2">
    <source>
        <dbReference type="Proteomes" id="UP001164746"/>
    </source>
</evidence>
<evidence type="ECO:0000313" key="1">
    <source>
        <dbReference type="EMBL" id="WAR03737.1"/>
    </source>
</evidence>
<name>A0ABY7E442_MYAAR</name>
<organism evidence="1 2">
    <name type="scientific">Mya arenaria</name>
    <name type="common">Soft-shell clam</name>
    <dbReference type="NCBI Taxonomy" id="6604"/>
    <lineage>
        <taxon>Eukaryota</taxon>
        <taxon>Metazoa</taxon>
        <taxon>Spiralia</taxon>
        <taxon>Lophotrochozoa</taxon>
        <taxon>Mollusca</taxon>
        <taxon>Bivalvia</taxon>
        <taxon>Autobranchia</taxon>
        <taxon>Heteroconchia</taxon>
        <taxon>Euheterodonta</taxon>
        <taxon>Imparidentia</taxon>
        <taxon>Neoheterodontei</taxon>
        <taxon>Myida</taxon>
        <taxon>Myoidea</taxon>
        <taxon>Myidae</taxon>
        <taxon>Mya</taxon>
    </lineage>
</organism>
<dbReference type="EMBL" id="CP111015">
    <property type="protein sequence ID" value="WAR03737.1"/>
    <property type="molecule type" value="Genomic_DNA"/>
</dbReference>
<gene>
    <name evidence="1" type="ORF">MAR_010295</name>
</gene>
<proteinExistence type="predicted"/>
<dbReference type="Gene3D" id="3.90.1600.10">
    <property type="entry name" value="Palm domain of DNA polymerase"/>
    <property type="match status" value="1"/>
</dbReference>